<reference evidence="8 9" key="1">
    <citation type="submission" date="2017-05" db="EMBL/GenBank/DDBJ databases">
        <title>Virgibacillus sp. AK90 isolated from a saltern of Kakinada, India.</title>
        <authorList>
            <person name="Gupta V."/>
            <person name="Sidhu C."/>
            <person name="Korpole S."/>
            <person name="Pinnaka A.K."/>
        </authorList>
    </citation>
    <scope>NUCLEOTIDE SEQUENCE [LARGE SCALE GENOMIC DNA]</scope>
    <source>
        <strain evidence="8 9">AK90</strain>
    </source>
</reference>
<dbReference type="InterPro" id="IPR002052">
    <property type="entry name" value="DNA_methylase_N6_adenine_CS"/>
</dbReference>
<dbReference type="InterPro" id="IPR047939">
    <property type="entry name" value="BREX_1_PglX"/>
</dbReference>
<evidence type="ECO:0000313" key="9">
    <source>
        <dbReference type="Proteomes" id="UP000256488"/>
    </source>
</evidence>
<evidence type="ECO:0000256" key="3">
    <source>
        <dbReference type="ARBA" id="ARBA00022679"/>
    </source>
</evidence>
<dbReference type="EMBL" id="NFZX01000055">
    <property type="protein sequence ID" value="RFA32733.1"/>
    <property type="molecule type" value="Genomic_DNA"/>
</dbReference>
<dbReference type="GO" id="GO:0006304">
    <property type="term" value="P:DNA modification"/>
    <property type="evidence" value="ECO:0007669"/>
    <property type="project" value="InterPro"/>
</dbReference>
<proteinExistence type="predicted"/>
<dbReference type="PROSITE" id="PS00092">
    <property type="entry name" value="N6_MTASE"/>
    <property type="match status" value="1"/>
</dbReference>
<gene>
    <name evidence="8" type="ORF">CAI16_17190</name>
</gene>
<evidence type="ECO:0000259" key="7">
    <source>
        <dbReference type="Pfam" id="PF07669"/>
    </source>
</evidence>
<protein>
    <recommendedName>
        <fullName evidence="1">site-specific DNA-methyltransferase (adenine-specific)</fullName>
        <ecNumber evidence="1">2.1.1.72</ecNumber>
    </recommendedName>
</protein>
<dbReference type="GO" id="GO:0009007">
    <property type="term" value="F:site-specific DNA-methyltransferase (adenine-specific) activity"/>
    <property type="evidence" value="ECO:0007669"/>
    <property type="project" value="UniProtKB-EC"/>
</dbReference>
<keyword evidence="3 8" id="KW-0808">Transferase</keyword>
<dbReference type="Pfam" id="PF07669">
    <property type="entry name" value="Eco57I"/>
    <property type="match status" value="1"/>
</dbReference>
<evidence type="ECO:0000256" key="5">
    <source>
        <dbReference type="ARBA" id="ARBA00047942"/>
    </source>
</evidence>
<dbReference type="InterPro" id="IPR029063">
    <property type="entry name" value="SAM-dependent_MTases_sf"/>
</dbReference>
<comment type="caution">
    <text evidence="8">The sequence shown here is derived from an EMBL/GenBank/DDBJ whole genome shotgun (WGS) entry which is preliminary data.</text>
</comment>
<dbReference type="EC" id="2.1.1.72" evidence="1"/>
<dbReference type="PRINTS" id="PR00507">
    <property type="entry name" value="N12N6MTFRASE"/>
</dbReference>
<dbReference type="PANTHER" id="PTHR33841:SF1">
    <property type="entry name" value="DNA METHYLTRANSFERASE A"/>
    <property type="match status" value="1"/>
</dbReference>
<organism evidence="8 9">
    <name type="scientific">Virgibacillus dokdonensis</name>
    <dbReference type="NCBI Taxonomy" id="302167"/>
    <lineage>
        <taxon>Bacteria</taxon>
        <taxon>Bacillati</taxon>
        <taxon>Bacillota</taxon>
        <taxon>Bacilli</taxon>
        <taxon>Bacillales</taxon>
        <taxon>Bacillaceae</taxon>
        <taxon>Virgibacillus</taxon>
    </lineage>
</organism>
<evidence type="ECO:0000256" key="6">
    <source>
        <dbReference type="SAM" id="Coils"/>
    </source>
</evidence>
<accession>A0A3E0WKI4</accession>
<comment type="catalytic activity">
    <reaction evidence="5">
        <text>a 2'-deoxyadenosine in DNA + S-adenosyl-L-methionine = an N(6)-methyl-2'-deoxyadenosine in DNA + S-adenosyl-L-homocysteine + H(+)</text>
        <dbReference type="Rhea" id="RHEA:15197"/>
        <dbReference type="Rhea" id="RHEA-COMP:12418"/>
        <dbReference type="Rhea" id="RHEA-COMP:12419"/>
        <dbReference type="ChEBI" id="CHEBI:15378"/>
        <dbReference type="ChEBI" id="CHEBI:57856"/>
        <dbReference type="ChEBI" id="CHEBI:59789"/>
        <dbReference type="ChEBI" id="CHEBI:90615"/>
        <dbReference type="ChEBI" id="CHEBI:90616"/>
        <dbReference type="EC" id="2.1.1.72"/>
    </reaction>
</comment>
<evidence type="ECO:0000256" key="2">
    <source>
        <dbReference type="ARBA" id="ARBA00022603"/>
    </source>
</evidence>
<dbReference type="RefSeq" id="WP_116279376.1">
    <property type="nucleotide sequence ID" value="NZ_NFZX01000055.1"/>
</dbReference>
<sequence>MNKSALRSFATNARRELLNKVKSKAMKIGITEEKIKKADVESSDAIFIDGRQLTSKENTQREKLINRIKQKGFNQVMEEVAYTWFNRFTALRFMEVNEYLPSNVRVLSSANPEDPIPDIIKEAMSLDFDIDKEWVYERKVKNENDKLFQYLIIKQCNDLYEYLPFMFEKIDNFTEILFPEGLLSKDSFLRQMTDIDSITEEDWSNVEIIGWLYQYYIAEEKDRVIKAKKKYKTEEIPFATQLFTPDWIVQYMVQNSLGRYWVENHPEDRGLINDWEFYLEKSNPEEDFKEKLEPYLNRQLKVEEIKCFDPAMGSGHILVYMFDVLYEIYSRSGYLERDIPKLIIENNLYGLDIDDRAYQLACFSVVMKAMQYNNRFLRSIKRHGIKLNLVSIQETNDINEEDIYYLVGKQPGEEFERVKGLFKKFINAKTYGSLIRFDKFDTIYLRNRLKVILDNPAKDIFEETARNKILNILNPLIKQIDILSMQYDILITNPPYIGSKYMNADLKEFVNENYKDSKSDLFVAFMDIAKDYVVKSGHIGMITPYVWMFINTYSNLRSHLILNNTISSLIQLEYNAFEVATVPVCTFTMRNYKADIPGEYIRLADFKGSSNQPIKVLEAIENPQVYYRYTTYMSSFLNIPNKPIAYWINKRVSSIFKVHHPLSQIATTRIGLVTGDSKRFLRYWYEVDMSNISFSSKNNKQALESGEKWFPYQKGGPFRRWYGNLDYVVNWEKDGYEMKFENSVGDRVKSHNYNGEFAFKEGITWSDITTGKFAGRDVDVGFMFDSSGPMMFVDDNKYKYYMLAYCNSKVFQLLIELTSQGFHYNSGTVANVPFITPNTEQLNNVTAISKDSISIAKRDWDYFENSWDFKIHPFLDAQIRKDSIKATYNEWEKVTERNKTNLKDNEEELNLIFSQLYGLEKDTTKSVDEADITIYQANLNKDIRSFISYAVGCMFGRYSLDQDGLFYAGGIFDNSKNQTFKADEDNILPILSGSYFEDDIVSRFVDFVKITFGEETSAENLDFIAETLGKKKNETAKETIRRYFLNDFFKDHVQTYKKRPIYWLFSSGKHKAFNCLIYMHRYDSTTLGRIRTDYLHELQTRMDAEKESLMNIIDGDATSKEITKAKKELTSLEKKIEELKEYDEVLHHMADQQIEIDLDDGVEVNYEKFKGLLAKK</sequence>
<keyword evidence="6" id="KW-0175">Coiled coil</keyword>
<dbReference type="SUPFAM" id="SSF53335">
    <property type="entry name" value="S-adenosyl-L-methionine-dependent methyltransferases"/>
    <property type="match status" value="1"/>
</dbReference>
<keyword evidence="2 8" id="KW-0489">Methyltransferase</keyword>
<dbReference type="GO" id="GO:0032259">
    <property type="term" value="P:methylation"/>
    <property type="evidence" value="ECO:0007669"/>
    <property type="project" value="UniProtKB-KW"/>
</dbReference>
<dbReference type="AlphaFoldDB" id="A0A3E0WKI4"/>
<evidence type="ECO:0000313" key="8">
    <source>
        <dbReference type="EMBL" id="RFA32733.1"/>
    </source>
</evidence>
<dbReference type="Gene3D" id="3.40.50.150">
    <property type="entry name" value="Vaccinia Virus protein VP39"/>
    <property type="match status" value="1"/>
</dbReference>
<dbReference type="InterPro" id="IPR050953">
    <property type="entry name" value="N4_N6_ade-DNA_methylase"/>
</dbReference>
<dbReference type="GO" id="GO:0003676">
    <property type="term" value="F:nucleic acid binding"/>
    <property type="evidence" value="ECO:0007669"/>
    <property type="project" value="InterPro"/>
</dbReference>
<feature type="domain" description="Type II methyltransferase M.TaqI-like" evidence="7">
    <location>
        <begin position="346"/>
        <end position="577"/>
    </location>
</feature>
<evidence type="ECO:0000256" key="4">
    <source>
        <dbReference type="ARBA" id="ARBA00022691"/>
    </source>
</evidence>
<dbReference type="InterPro" id="IPR011639">
    <property type="entry name" value="MethylTrfase_TaqI-like_dom"/>
</dbReference>
<feature type="coiled-coil region" evidence="6">
    <location>
        <begin position="1115"/>
        <end position="1152"/>
    </location>
</feature>
<name>A0A3E0WKI4_9BACI</name>
<dbReference type="PANTHER" id="PTHR33841">
    <property type="entry name" value="DNA METHYLTRANSFERASE YEEA-RELATED"/>
    <property type="match status" value="1"/>
</dbReference>
<evidence type="ECO:0000256" key="1">
    <source>
        <dbReference type="ARBA" id="ARBA00011900"/>
    </source>
</evidence>
<keyword evidence="4" id="KW-0949">S-adenosyl-L-methionine</keyword>
<dbReference type="Proteomes" id="UP000256488">
    <property type="component" value="Unassembled WGS sequence"/>
</dbReference>
<dbReference type="NCBIfam" id="NF033452">
    <property type="entry name" value="BREX_1_MTaseX"/>
    <property type="match status" value="1"/>
</dbReference>